<name>A0A6G1L0G6_9PEZI</name>
<sequence>MTLAMAGKLLLVGLLSSLTIADPHTPKWFLAKRAALCDCLAAAKIETSQPSTATWAHDTQAWNVRIAPVPAAVVFPTDEKQVSAAIKCAASAKTKVTTLGGNRSFASMGFGRNDGTMVINLVHMKVMTYDEGTQTFTYGGPVTISDAAKFLWYNHKRAVMHGRCPDVGMTGIAFGGGFGTLSRLHGTVLDDIVAIRAVLANGEIVDASAKENVDLFWAARGAASSVASVLTVTIQTFEPPSDKVISYTIGFPKVLGNISVEQDAVALVGIQAWAQSKDNVDNLSIRYKIAMNASLSGFYYGSTEEFDKVAKTLLEHLPQMTVLNQVEVDFWTSENYSTPGLAEGSNTDRRYFYITSVTVPESHPLTLDTAKALLQSTAFAEKPTEGVASGLIDLWGGPVARSVKPDTSAWRHDDNLLLVRWDLRGKQSTDTFSNTTMQNLRKNFYKFVDAYEKDGGVLGGFPNYRDAEWSVAQMAKYLYGSNWSRLLKVKQTLDPKGVFNSDPQAVPV</sequence>
<evidence type="ECO:0000313" key="8">
    <source>
        <dbReference type="EMBL" id="KAF2766029.1"/>
    </source>
</evidence>
<dbReference type="InterPro" id="IPR016169">
    <property type="entry name" value="FAD-bd_PCMH_sub2"/>
</dbReference>
<reference evidence="8" key="1">
    <citation type="journal article" date="2020" name="Stud. Mycol.">
        <title>101 Dothideomycetes genomes: a test case for predicting lifestyles and emergence of pathogens.</title>
        <authorList>
            <person name="Haridas S."/>
            <person name="Albert R."/>
            <person name="Binder M."/>
            <person name="Bloem J."/>
            <person name="Labutti K."/>
            <person name="Salamov A."/>
            <person name="Andreopoulos B."/>
            <person name="Baker S."/>
            <person name="Barry K."/>
            <person name="Bills G."/>
            <person name="Bluhm B."/>
            <person name="Cannon C."/>
            <person name="Castanera R."/>
            <person name="Culley D."/>
            <person name="Daum C."/>
            <person name="Ezra D."/>
            <person name="Gonzalez J."/>
            <person name="Henrissat B."/>
            <person name="Kuo A."/>
            <person name="Liang C."/>
            <person name="Lipzen A."/>
            <person name="Lutzoni F."/>
            <person name="Magnuson J."/>
            <person name="Mondo S."/>
            <person name="Nolan M."/>
            <person name="Ohm R."/>
            <person name="Pangilinan J."/>
            <person name="Park H.-J."/>
            <person name="Ramirez L."/>
            <person name="Alfaro M."/>
            <person name="Sun H."/>
            <person name="Tritt A."/>
            <person name="Yoshinaga Y."/>
            <person name="Zwiers L.-H."/>
            <person name="Turgeon B."/>
            <person name="Goodwin S."/>
            <person name="Spatafora J."/>
            <person name="Crous P."/>
            <person name="Grigoriev I."/>
        </authorList>
    </citation>
    <scope>NUCLEOTIDE SEQUENCE</scope>
    <source>
        <strain evidence="8">CBS 116005</strain>
    </source>
</reference>
<dbReference type="PROSITE" id="PS51387">
    <property type="entry name" value="FAD_PCMH"/>
    <property type="match status" value="1"/>
</dbReference>
<dbReference type="GO" id="GO:0016491">
    <property type="term" value="F:oxidoreductase activity"/>
    <property type="evidence" value="ECO:0007669"/>
    <property type="project" value="UniProtKB-KW"/>
</dbReference>
<evidence type="ECO:0000256" key="3">
    <source>
        <dbReference type="ARBA" id="ARBA00022630"/>
    </source>
</evidence>
<feature type="signal peptide" evidence="6">
    <location>
        <begin position="1"/>
        <end position="21"/>
    </location>
</feature>
<keyword evidence="3" id="KW-0285">Flavoprotein</keyword>
<dbReference type="AlphaFoldDB" id="A0A6G1L0G6"/>
<accession>A0A6G1L0G6</accession>
<dbReference type="InterPro" id="IPR016166">
    <property type="entry name" value="FAD-bd_PCMH"/>
</dbReference>
<keyword evidence="6" id="KW-0732">Signal</keyword>
<dbReference type="InterPro" id="IPR012951">
    <property type="entry name" value="BBE"/>
</dbReference>
<dbReference type="InterPro" id="IPR050416">
    <property type="entry name" value="FAD-linked_Oxidoreductase"/>
</dbReference>
<dbReference type="InterPro" id="IPR036318">
    <property type="entry name" value="FAD-bd_PCMH-like_sf"/>
</dbReference>
<evidence type="ECO:0000313" key="9">
    <source>
        <dbReference type="Proteomes" id="UP000799436"/>
    </source>
</evidence>
<evidence type="ECO:0000256" key="5">
    <source>
        <dbReference type="ARBA" id="ARBA00023002"/>
    </source>
</evidence>
<dbReference type="GO" id="GO:0071949">
    <property type="term" value="F:FAD binding"/>
    <property type="evidence" value="ECO:0007669"/>
    <property type="project" value="InterPro"/>
</dbReference>
<dbReference type="PANTHER" id="PTHR42973">
    <property type="entry name" value="BINDING OXIDOREDUCTASE, PUTATIVE (AFU_ORTHOLOGUE AFUA_1G17690)-RELATED"/>
    <property type="match status" value="1"/>
</dbReference>
<comment type="cofactor">
    <cofactor evidence="1">
        <name>FAD</name>
        <dbReference type="ChEBI" id="CHEBI:57692"/>
    </cofactor>
</comment>
<dbReference type="InterPro" id="IPR006094">
    <property type="entry name" value="Oxid_FAD_bind_N"/>
</dbReference>
<dbReference type="Pfam" id="PF01565">
    <property type="entry name" value="FAD_binding_4"/>
    <property type="match status" value="1"/>
</dbReference>
<dbReference type="OrthoDB" id="415825at2759"/>
<dbReference type="EMBL" id="ML995879">
    <property type="protein sequence ID" value="KAF2766029.1"/>
    <property type="molecule type" value="Genomic_DNA"/>
</dbReference>
<feature type="chain" id="PRO_5026195337" evidence="6">
    <location>
        <begin position="22"/>
        <end position="508"/>
    </location>
</feature>
<dbReference type="PANTHER" id="PTHR42973:SF39">
    <property type="entry name" value="FAD-BINDING PCMH-TYPE DOMAIN-CONTAINING PROTEIN"/>
    <property type="match status" value="1"/>
</dbReference>
<evidence type="ECO:0000256" key="6">
    <source>
        <dbReference type="SAM" id="SignalP"/>
    </source>
</evidence>
<gene>
    <name evidence="8" type="ORF">EJ03DRAFT_193650</name>
</gene>
<protein>
    <submittedName>
        <fullName evidence="8">Berberine-like protein</fullName>
    </submittedName>
</protein>
<feature type="domain" description="FAD-binding PCMH-type" evidence="7">
    <location>
        <begin position="66"/>
        <end position="239"/>
    </location>
</feature>
<dbReference type="SUPFAM" id="SSF56176">
    <property type="entry name" value="FAD-binding/transporter-associated domain-like"/>
    <property type="match status" value="1"/>
</dbReference>
<organism evidence="8 9">
    <name type="scientific">Teratosphaeria nubilosa</name>
    <dbReference type="NCBI Taxonomy" id="161662"/>
    <lineage>
        <taxon>Eukaryota</taxon>
        <taxon>Fungi</taxon>
        <taxon>Dikarya</taxon>
        <taxon>Ascomycota</taxon>
        <taxon>Pezizomycotina</taxon>
        <taxon>Dothideomycetes</taxon>
        <taxon>Dothideomycetidae</taxon>
        <taxon>Mycosphaerellales</taxon>
        <taxon>Teratosphaeriaceae</taxon>
        <taxon>Teratosphaeria</taxon>
    </lineage>
</organism>
<evidence type="ECO:0000256" key="1">
    <source>
        <dbReference type="ARBA" id="ARBA00001974"/>
    </source>
</evidence>
<dbReference type="Pfam" id="PF08031">
    <property type="entry name" value="BBE"/>
    <property type="match status" value="1"/>
</dbReference>
<evidence type="ECO:0000259" key="7">
    <source>
        <dbReference type="PROSITE" id="PS51387"/>
    </source>
</evidence>
<comment type="similarity">
    <text evidence="2">Belongs to the oxygen-dependent FAD-linked oxidoreductase family.</text>
</comment>
<evidence type="ECO:0000256" key="2">
    <source>
        <dbReference type="ARBA" id="ARBA00005466"/>
    </source>
</evidence>
<keyword evidence="4" id="KW-0274">FAD</keyword>
<keyword evidence="9" id="KW-1185">Reference proteome</keyword>
<dbReference type="Gene3D" id="3.40.462.20">
    <property type="match status" value="1"/>
</dbReference>
<dbReference type="Proteomes" id="UP000799436">
    <property type="component" value="Unassembled WGS sequence"/>
</dbReference>
<dbReference type="Gene3D" id="3.30.465.10">
    <property type="match status" value="1"/>
</dbReference>
<proteinExistence type="inferred from homology"/>
<keyword evidence="5" id="KW-0560">Oxidoreductase</keyword>
<evidence type="ECO:0000256" key="4">
    <source>
        <dbReference type="ARBA" id="ARBA00022827"/>
    </source>
</evidence>